<dbReference type="SUPFAM" id="SSF52317">
    <property type="entry name" value="Class I glutamine amidotransferase-like"/>
    <property type="match status" value="1"/>
</dbReference>
<dbReference type="PANTHER" id="PTHR20842">
    <property type="entry name" value="PROTEASE S51 ALPHA-ASPARTYL DIPEPTIDASE"/>
    <property type="match status" value="1"/>
</dbReference>
<reference evidence="5 6" key="1">
    <citation type="submission" date="2020-11" db="EMBL/GenBank/DDBJ databases">
        <title>Amino acid is mineralized and recycled by bacteria in oceanic microbiome.</title>
        <authorList>
            <person name="Zheng L.Y."/>
        </authorList>
    </citation>
    <scope>NUCLEOTIDE SEQUENCE [LARGE SCALE GENOMIC DNA]</scope>
    <source>
        <strain evidence="5 6">A32-1</strain>
    </source>
</reference>
<dbReference type="InterPro" id="IPR029062">
    <property type="entry name" value="Class_I_gatase-like"/>
</dbReference>
<keyword evidence="5" id="KW-0315">Glutamine amidotransferase</keyword>
<keyword evidence="4" id="KW-0720">Serine protease</keyword>
<keyword evidence="5" id="KW-0808">Transferase</keyword>
<dbReference type="Pfam" id="PF03575">
    <property type="entry name" value="Peptidase_S51"/>
    <property type="match status" value="1"/>
</dbReference>
<accession>A0A7S8MYQ1</accession>
<keyword evidence="6" id="KW-1185">Reference proteome</keyword>
<evidence type="ECO:0000256" key="1">
    <source>
        <dbReference type="ARBA" id="ARBA00006534"/>
    </source>
</evidence>
<sequence length="223" mass="24230">MRLLLTAGGVTNPSIRAALVDLLGKPIEESTALCIPTAMYGHPWVGPGVKTWEFVAGAETGNPMVLLGWKSVGLLELTALPSIPDERWMPQVREADALLVSGGDAIYLHHWLRESRMLDLFDELEDTVWVGLSAGSMVMTPRIGDDFVGWKSPLGDRGLGLVDFAICPHLTTDDRPGNSMAAAERWASGIDVPAYAMDDDTAIVVDGDRVEVVSEGFWRHFEG</sequence>
<keyword evidence="2" id="KW-0645">Protease</keyword>
<dbReference type="AlphaFoldDB" id="A0A7S8MYQ1"/>
<evidence type="ECO:0000313" key="5">
    <source>
        <dbReference type="EMBL" id="QPE05679.1"/>
    </source>
</evidence>
<protein>
    <submittedName>
        <fullName evidence="5">Type 1 glutamine amidotransferase-like domain-containing protein</fullName>
    </submittedName>
</protein>
<dbReference type="RefSeq" id="WP_195693694.1">
    <property type="nucleotide sequence ID" value="NZ_CP064760.1"/>
</dbReference>
<comment type="similarity">
    <text evidence="1">Belongs to the peptidase S51 family.</text>
</comment>
<evidence type="ECO:0000256" key="3">
    <source>
        <dbReference type="ARBA" id="ARBA00022801"/>
    </source>
</evidence>
<gene>
    <name evidence="5" type="ORF">IT882_06750</name>
</gene>
<dbReference type="Proteomes" id="UP000594480">
    <property type="component" value="Chromosome"/>
</dbReference>
<dbReference type="InterPro" id="IPR005320">
    <property type="entry name" value="Peptidase_S51"/>
</dbReference>
<dbReference type="EMBL" id="CP064760">
    <property type="protein sequence ID" value="QPE05679.1"/>
    <property type="molecule type" value="Genomic_DNA"/>
</dbReference>
<proteinExistence type="inferred from homology"/>
<dbReference type="GO" id="GO:0016740">
    <property type="term" value="F:transferase activity"/>
    <property type="evidence" value="ECO:0007669"/>
    <property type="project" value="UniProtKB-KW"/>
</dbReference>
<dbReference type="KEGG" id="msf:IT882_06750"/>
<dbReference type="Gene3D" id="3.40.50.880">
    <property type="match status" value="1"/>
</dbReference>
<keyword evidence="3" id="KW-0378">Hydrolase</keyword>
<dbReference type="GO" id="GO:0006508">
    <property type="term" value="P:proteolysis"/>
    <property type="evidence" value="ECO:0007669"/>
    <property type="project" value="UniProtKB-KW"/>
</dbReference>
<dbReference type="PANTHER" id="PTHR20842:SF0">
    <property type="entry name" value="ALPHA-ASPARTYL DIPEPTIDASE"/>
    <property type="match status" value="1"/>
</dbReference>
<organism evidence="5 6">
    <name type="scientific">Microbacterium schleiferi</name>
    <dbReference type="NCBI Taxonomy" id="69362"/>
    <lineage>
        <taxon>Bacteria</taxon>
        <taxon>Bacillati</taxon>
        <taxon>Actinomycetota</taxon>
        <taxon>Actinomycetes</taxon>
        <taxon>Micrococcales</taxon>
        <taxon>Microbacteriaceae</taxon>
        <taxon>Microbacterium</taxon>
    </lineage>
</organism>
<dbReference type="GO" id="GO:0008236">
    <property type="term" value="F:serine-type peptidase activity"/>
    <property type="evidence" value="ECO:0007669"/>
    <property type="project" value="UniProtKB-KW"/>
</dbReference>
<evidence type="ECO:0000313" key="6">
    <source>
        <dbReference type="Proteomes" id="UP000594480"/>
    </source>
</evidence>
<name>A0A7S8MYQ1_9MICO</name>
<evidence type="ECO:0000256" key="2">
    <source>
        <dbReference type="ARBA" id="ARBA00022670"/>
    </source>
</evidence>
<evidence type="ECO:0000256" key="4">
    <source>
        <dbReference type="ARBA" id="ARBA00022825"/>
    </source>
</evidence>